<sequence>MASKSYPRSGYAGGHITELEHERLVHAWAPDGLQGVPSDPPVAYADNTATRIVKLRANRRVNLRGTLWDSGPDDISMPSLAANVSGTQRIDLIVVRLNRADYSAYETVITGTPGQGVPAPLNTNSLFDIPLARVAVDPGVNAIAANRVVPLAWYAGDDGQILCTQTTRPPHYPGRLAYETDTGRQLQSTGLAWTVLYQDTGEVPVAATPGAGWTTLASTVCRLGGTVFVNLCYGRAGTGLGSGVSQSMCQLPAGFRPRADRPVFGRMVSATNGSLAAAMVTASNGLVTLVSHGGLGSTSQVWIAGSFPAAS</sequence>
<gene>
    <name evidence="1" type="ORF">BDK92_7242</name>
</gene>
<keyword evidence="2" id="KW-1185">Reference proteome</keyword>
<protein>
    <submittedName>
        <fullName evidence="1">Uncharacterized protein</fullName>
    </submittedName>
</protein>
<dbReference type="OrthoDB" id="3393589at2"/>
<name>A0A495JWN0_9ACTN</name>
<evidence type="ECO:0000313" key="1">
    <source>
        <dbReference type="EMBL" id="RKR92762.1"/>
    </source>
</evidence>
<proteinExistence type="predicted"/>
<dbReference type="RefSeq" id="WP_121160710.1">
    <property type="nucleotide sequence ID" value="NZ_RBKT01000001.1"/>
</dbReference>
<accession>A0A495JWN0</accession>
<dbReference type="EMBL" id="RBKT01000001">
    <property type="protein sequence ID" value="RKR92762.1"/>
    <property type="molecule type" value="Genomic_DNA"/>
</dbReference>
<evidence type="ECO:0000313" key="2">
    <source>
        <dbReference type="Proteomes" id="UP000277671"/>
    </source>
</evidence>
<reference evidence="1 2" key="1">
    <citation type="submission" date="2018-10" db="EMBL/GenBank/DDBJ databases">
        <title>Sequencing the genomes of 1000 actinobacteria strains.</title>
        <authorList>
            <person name="Klenk H.-P."/>
        </authorList>
    </citation>
    <scope>NUCLEOTIDE SEQUENCE [LARGE SCALE GENOMIC DNA]</scope>
    <source>
        <strain evidence="1 2">DSM 45175</strain>
    </source>
</reference>
<dbReference type="AlphaFoldDB" id="A0A495JWN0"/>
<organism evidence="1 2">
    <name type="scientific">Micromonospora pisi</name>
    <dbReference type="NCBI Taxonomy" id="589240"/>
    <lineage>
        <taxon>Bacteria</taxon>
        <taxon>Bacillati</taxon>
        <taxon>Actinomycetota</taxon>
        <taxon>Actinomycetes</taxon>
        <taxon>Micromonosporales</taxon>
        <taxon>Micromonosporaceae</taxon>
        <taxon>Micromonospora</taxon>
    </lineage>
</organism>
<comment type="caution">
    <text evidence="1">The sequence shown here is derived from an EMBL/GenBank/DDBJ whole genome shotgun (WGS) entry which is preliminary data.</text>
</comment>
<dbReference type="Proteomes" id="UP000277671">
    <property type="component" value="Unassembled WGS sequence"/>
</dbReference>